<protein>
    <submittedName>
        <fullName evidence="4">N-acetyltransferase</fullName>
    </submittedName>
</protein>
<keyword evidence="2" id="KW-0012">Acyltransferase</keyword>
<dbReference type="EMBL" id="NIPV01000018">
    <property type="protein sequence ID" value="OWJ77443.1"/>
    <property type="molecule type" value="Genomic_DNA"/>
</dbReference>
<evidence type="ECO:0000313" key="4">
    <source>
        <dbReference type="EMBL" id="OWJ77443.1"/>
    </source>
</evidence>
<sequence length="153" mass="16655">MARPLIRRAEAGDEPWIRACAERAYARYVPLIGQKPAPMIADFACQIAAGQVHVALGDSGPLGFIVFYPQGDHMLLENVAVSPEAAGQGVGGVLIAFCEAQAAGMAGVRLYTNAKMVRNLAIYPRLGYVETGRRQEEGFDRVYFEKSFPPDPR</sequence>
<gene>
    <name evidence="4" type="ORF">CDV53_05805</name>
</gene>
<dbReference type="SUPFAM" id="SSF55729">
    <property type="entry name" value="Acyl-CoA N-acyltransferases (Nat)"/>
    <property type="match status" value="1"/>
</dbReference>
<dbReference type="PANTHER" id="PTHR43877">
    <property type="entry name" value="AMINOALKYLPHOSPHONATE N-ACETYLTRANSFERASE-RELATED-RELATED"/>
    <property type="match status" value="1"/>
</dbReference>
<accession>A0ABX3ZUY8</accession>
<name>A0ABX3ZUY8_9RHOB</name>
<dbReference type="InterPro" id="IPR016181">
    <property type="entry name" value="Acyl_CoA_acyltransferase"/>
</dbReference>
<evidence type="ECO:0000259" key="3">
    <source>
        <dbReference type="PROSITE" id="PS51186"/>
    </source>
</evidence>
<dbReference type="PROSITE" id="PS51186">
    <property type="entry name" value="GNAT"/>
    <property type="match status" value="1"/>
</dbReference>
<dbReference type="InterPro" id="IPR050832">
    <property type="entry name" value="Bact_Acetyltransf"/>
</dbReference>
<dbReference type="PANTHER" id="PTHR43877:SF2">
    <property type="entry name" value="AMINOALKYLPHOSPHONATE N-ACETYLTRANSFERASE-RELATED"/>
    <property type="match status" value="1"/>
</dbReference>
<dbReference type="InterPro" id="IPR000182">
    <property type="entry name" value="GNAT_dom"/>
</dbReference>
<dbReference type="Gene3D" id="3.40.630.30">
    <property type="match status" value="1"/>
</dbReference>
<evidence type="ECO:0000256" key="1">
    <source>
        <dbReference type="ARBA" id="ARBA00022679"/>
    </source>
</evidence>
<keyword evidence="1" id="KW-0808">Transferase</keyword>
<dbReference type="RefSeq" id="WP_035743677.1">
    <property type="nucleotide sequence ID" value="NZ_JFGS01000007.1"/>
</dbReference>
<proteinExistence type="predicted"/>
<keyword evidence="5" id="KW-1185">Reference proteome</keyword>
<evidence type="ECO:0000256" key="2">
    <source>
        <dbReference type="ARBA" id="ARBA00023315"/>
    </source>
</evidence>
<feature type="domain" description="N-acetyltransferase" evidence="3">
    <location>
        <begin position="4"/>
        <end position="149"/>
    </location>
</feature>
<comment type="caution">
    <text evidence="4">The sequence shown here is derived from an EMBL/GenBank/DDBJ whole genome shotgun (WGS) entry which is preliminary data.</text>
</comment>
<reference evidence="4 5" key="1">
    <citation type="submission" date="2016-11" db="EMBL/GenBank/DDBJ databases">
        <title>Comparison of Traditional DNA-DNA Hybridization with In Silico Genomic Analysis.</title>
        <authorList>
            <person name="Nicholson A.C."/>
            <person name="Sammons S."/>
            <person name="Humrighouse B.W."/>
            <person name="Graziano J."/>
            <person name="Lasker B."/>
            <person name="Whitney A.M."/>
            <person name="Mcquiston J.R."/>
        </authorList>
    </citation>
    <scope>NUCLEOTIDE SEQUENCE [LARGE SCALE GENOMIC DNA]</scope>
    <source>
        <strain evidence="4 5">H1892</strain>
    </source>
</reference>
<organism evidence="4 5">
    <name type="scientific">Haematobacter missouriensis</name>
    <dbReference type="NCBI Taxonomy" id="366616"/>
    <lineage>
        <taxon>Bacteria</taxon>
        <taxon>Pseudomonadati</taxon>
        <taxon>Pseudomonadota</taxon>
        <taxon>Alphaproteobacteria</taxon>
        <taxon>Rhodobacterales</taxon>
        <taxon>Paracoccaceae</taxon>
        <taxon>Haematobacter</taxon>
    </lineage>
</organism>
<dbReference type="Proteomes" id="UP000214673">
    <property type="component" value="Unassembled WGS sequence"/>
</dbReference>
<evidence type="ECO:0000313" key="5">
    <source>
        <dbReference type="Proteomes" id="UP000214673"/>
    </source>
</evidence>
<dbReference type="Pfam" id="PF13508">
    <property type="entry name" value="Acetyltransf_7"/>
    <property type="match status" value="1"/>
</dbReference>
<dbReference type="CDD" id="cd04301">
    <property type="entry name" value="NAT_SF"/>
    <property type="match status" value="1"/>
</dbReference>